<proteinExistence type="predicted"/>
<organism evidence="1 2">
    <name type="scientific">Parasponia andersonii</name>
    <name type="common">Sponia andersonii</name>
    <dbReference type="NCBI Taxonomy" id="3476"/>
    <lineage>
        <taxon>Eukaryota</taxon>
        <taxon>Viridiplantae</taxon>
        <taxon>Streptophyta</taxon>
        <taxon>Embryophyta</taxon>
        <taxon>Tracheophyta</taxon>
        <taxon>Spermatophyta</taxon>
        <taxon>Magnoliopsida</taxon>
        <taxon>eudicotyledons</taxon>
        <taxon>Gunneridae</taxon>
        <taxon>Pentapetalae</taxon>
        <taxon>rosids</taxon>
        <taxon>fabids</taxon>
        <taxon>Rosales</taxon>
        <taxon>Cannabaceae</taxon>
        <taxon>Parasponia</taxon>
    </lineage>
</organism>
<name>A0A2P5DWS8_PARAD</name>
<gene>
    <name evidence="1" type="ORF">PanWU01x14_025020</name>
</gene>
<comment type="caution">
    <text evidence="1">The sequence shown here is derived from an EMBL/GenBank/DDBJ whole genome shotgun (WGS) entry which is preliminary data.</text>
</comment>
<dbReference type="Proteomes" id="UP000237105">
    <property type="component" value="Unassembled WGS sequence"/>
</dbReference>
<evidence type="ECO:0000313" key="2">
    <source>
        <dbReference type="Proteomes" id="UP000237105"/>
    </source>
</evidence>
<reference evidence="2" key="1">
    <citation type="submission" date="2016-06" db="EMBL/GenBank/DDBJ databases">
        <title>Parallel loss of symbiosis genes in relatives of nitrogen-fixing non-legume Parasponia.</title>
        <authorList>
            <person name="Van Velzen R."/>
            <person name="Holmer R."/>
            <person name="Bu F."/>
            <person name="Rutten L."/>
            <person name="Van Zeijl A."/>
            <person name="Liu W."/>
            <person name="Santuari L."/>
            <person name="Cao Q."/>
            <person name="Sharma T."/>
            <person name="Shen D."/>
            <person name="Roswanjaya Y."/>
            <person name="Wardhani T."/>
            <person name="Kalhor M.S."/>
            <person name="Jansen J."/>
            <person name="Van den Hoogen J."/>
            <person name="Gungor B."/>
            <person name="Hartog M."/>
            <person name="Hontelez J."/>
            <person name="Verver J."/>
            <person name="Yang W.-C."/>
            <person name="Schijlen E."/>
            <person name="Repin R."/>
            <person name="Schilthuizen M."/>
            <person name="Schranz E."/>
            <person name="Heidstra R."/>
            <person name="Miyata K."/>
            <person name="Fedorova E."/>
            <person name="Kohlen W."/>
            <person name="Bisseling T."/>
            <person name="Smit S."/>
            <person name="Geurts R."/>
        </authorList>
    </citation>
    <scope>NUCLEOTIDE SEQUENCE [LARGE SCALE GENOMIC DNA]</scope>
    <source>
        <strain evidence="2">cv. WU1-14</strain>
    </source>
</reference>
<dbReference type="AlphaFoldDB" id="A0A2P5DWS8"/>
<sequence length="114" mass="13058">MEEDPIDVDVLVEQTSKLHCEEEDLDLKPNVYTEDRGQCINREHLIPKNVPPNLAVNDIDFSTTSFWVRILGLLRDLITVENSEKIAAQIGKLIEIYQRSLSVFFGGRYVRLGL</sequence>
<evidence type="ECO:0000313" key="1">
    <source>
        <dbReference type="EMBL" id="PON77746.1"/>
    </source>
</evidence>
<protein>
    <recommendedName>
        <fullName evidence="3">DUF4283 domain-containing protein</fullName>
    </recommendedName>
</protein>
<dbReference type="EMBL" id="JXTB01000012">
    <property type="protein sequence ID" value="PON77746.1"/>
    <property type="molecule type" value="Genomic_DNA"/>
</dbReference>
<keyword evidence="2" id="KW-1185">Reference proteome</keyword>
<accession>A0A2P5DWS8</accession>
<evidence type="ECO:0008006" key="3">
    <source>
        <dbReference type="Google" id="ProtNLM"/>
    </source>
</evidence>